<evidence type="ECO:0000259" key="3">
    <source>
        <dbReference type="PROSITE" id="PS51186"/>
    </source>
</evidence>
<evidence type="ECO:0000313" key="4">
    <source>
        <dbReference type="EMBL" id="RCG27831.1"/>
    </source>
</evidence>
<comment type="caution">
    <text evidence="4">The sequence shown here is derived from an EMBL/GenBank/DDBJ whole genome shotgun (WGS) entry which is preliminary data.</text>
</comment>
<gene>
    <name evidence="4" type="ORF">DQ384_25195</name>
</gene>
<feature type="domain" description="N-acetyltransferase" evidence="3">
    <location>
        <begin position="23"/>
        <end position="173"/>
    </location>
</feature>
<reference evidence="4 5" key="1">
    <citation type="submission" date="2018-06" db="EMBL/GenBank/DDBJ databases">
        <title>Sphaerisporangium craniellae sp. nov., isolated from a marine sponge in the South China Sea.</title>
        <authorList>
            <person name="Li L."/>
        </authorList>
    </citation>
    <scope>NUCLEOTIDE SEQUENCE [LARGE SCALE GENOMIC DNA]</scope>
    <source>
        <strain evidence="4 5">CCTCC AA 208026</strain>
    </source>
</reference>
<evidence type="ECO:0000256" key="1">
    <source>
        <dbReference type="ARBA" id="ARBA00022679"/>
    </source>
</evidence>
<keyword evidence="1 4" id="KW-0808">Transferase</keyword>
<dbReference type="SUPFAM" id="SSF55729">
    <property type="entry name" value="Acyl-CoA N-acyltransferases (Nat)"/>
    <property type="match status" value="1"/>
</dbReference>
<keyword evidence="5" id="KW-1185">Reference proteome</keyword>
<proteinExistence type="predicted"/>
<evidence type="ECO:0000313" key="5">
    <source>
        <dbReference type="Proteomes" id="UP000253094"/>
    </source>
</evidence>
<dbReference type="PANTHER" id="PTHR43877:SF2">
    <property type="entry name" value="AMINOALKYLPHOSPHONATE N-ACETYLTRANSFERASE-RELATED"/>
    <property type="match status" value="1"/>
</dbReference>
<dbReference type="Proteomes" id="UP000253094">
    <property type="component" value="Unassembled WGS sequence"/>
</dbReference>
<evidence type="ECO:0000256" key="2">
    <source>
        <dbReference type="ARBA" id="ARBA00023315"/>
    </source>
</evidence>
<accession>A0A367FC49</accession>
<name>A0A367FC49_9ACTN</name>
<dbReference type="PANTHER" id="PTHR43877">
    <property type="entry name" value="AMINOALKYLPHOSPHONATE N-ACETYLTRANSFERASE-RELATED-RELATED"/>
    <property type="match status" value="1"/>
</dbReference>
<keyword evidence="2" id="KW-0012">Acyltransferase</keyword>
<dbReference type="AlphaFoldDB" id="A0A367FC49"/>
<dbReference type="InterPro" id="IPR016181">
    <property type="entry name" value="Acyl_CoA_acyltransferase"/>
</dbReference>
<protein>
    <submittedName>
        <fullName evidence="4">GNAT family N-acetyltransferase</fullName>
    </submittedName>
</protein>
<dbReference type="PROSITE" id="PS51186">
    <property type="entry name" value="GNAT"/>
    <property type="match status" value="1"/>
</dbReference>
<dbReference type="InterPro" id="IPR050832">
    <property type="entry name" value="Bact_Acetyltransf"/>
</dbReference>
<dbReference type="OrthoDB" id="3389160at2"/>
<dbReference type="Gene3D" id="3.40.630.30">
    <property type="match status" value="1"/>
</dbReference>
<dbReference type="GO" id="GO:0016747">
    <property type="term" value="F:acyltransferase activity, transferring groups other than amino-acyl groups"/>
    <property type="evidence" value="ECO:0007669"/>
    <property type="project" value="InterPro"/>
</dbReference>
<organism evidence="4 5">
    <name type="scientific">Sphaerisporangium album</name>
    <dbReference type="NCBI Taxonomy" id="509200"/>
    <lineage>
        <taxon>Bacteria</taxon>
        <taxon>Bacillati</taxon>
        <taxon>Actinomycetota</taxon>
        <taxon>Actinomycetes</taxon>
        <taxon>Streptosporangiales</taxon>
        <taxon>Streptosporangiaceae</taxon>
        <taxon>Sphaerisporangium</taxon>
    </lineage>
</organism>
<sequence length="173" mass="18224">MQPTIVRLSATELTASAKALATLLVDVVHTGDSVGFLSSLDADAATTWWEGLAPAVDAGDILIWVARDGDEILGTVQLKPVGMPNSAHRAEIAKLMVHSGARGRGLGRRLLAAAERCASEAGRTLLILDTETGSPAEGFYRTGGWTEVGKVPAYAADPAGELRSTTFFYKQLT</sequence>
<dbReference type="EMBL" id="QOIL01000015">
    <property type="protein sequence ID" value="RCG27831.1"/>
    <property type="molecule type" value="Genomic_DNA"/>
</dbReference>
<dbReference type="Pfam" id="PF13508">
    <property type="entry name" value="Acetyltransf_7"/>
    <property type="match status" value="1"/>
</dbReference>
<dbReference type="InterPro" id="IPR000182">
    <property type="entry name" value="GNAT_dom"/>
</dbReference>
<dbReference type="RefSeq" id="WP_114031356.1">
    <property type="nucleotide sequence ID" value="NZ_QOIL01000015.1"/>
</dbReference>